<dbReference type="RefSeq" id="WP_085464678.1">
    <property type="nucleotide sequence ID" value="NZ_FXBL01000004.1"/>
</dbReference>
<sequence length="116" mass="12111">MGFLIRCTFWLSLVLLIIPFGSSGGNETVESVGPIQALSAAREAVGDISGICERKPDVCVTGKAALQTIGVRAREASRIAFELLDDRFGEPDATTTGTVPATQTVPAAASEEAKSE</sequence>
<dbReference type="AlphaFoldDB" id="A0A1X7NYJ6"/>
<feature type="compositionally biased region" description="Low complexity" evidence="1">
    <location>
        <begin position="93"/>
        <end position="109"/>
    </location>
</feature>
<protein>
    <recommendedName>
        <fullName evidence="4">DUF5330 domain-containing protein</fullName>
    </recommendedName>
</protein>
<proteinExistence type="predicted"/>
<reference evidence="2 3" key="1">
    <citation type="submission" date="2017-04" db="EMBL/GenBank/DDBJ databases">
        <authorList>
            <person name="Afonso C.L."/>
            <person name="Miller P.J."/>
            <person name="Scott M.A."/>
            <person name="Spackman E."/>
            <person name="Goraichik I."/>
            <person name="Dimitrov K.M."/>
            <person name="Suarez D.L."/>
            <person name="Swayne D.E."/>
        </authorList>
    </citation>
    <scope>NUCLEOTIDE SEQUENCE [LARGE SCALE GENOMIC DNA]</scope>
    <source>
        <strain evidence="2 3">B5P</strain>
    </source>
</reference>
<evidence type="ECO:0008006" key="4">
    <source>
        <dbReference type="Google" id="ProtNLM"/>
    </source>
</evidence>
<name>A0A1X7NYJ6_9HYPH</name>
<evidence type="ECO:0000256" key="1">
    <source>
        <dbReference type="SAM" id="MobiDB-lite"/>
    </source>
</evidence>
<gene>
    <name evidence="2" type="ORF">SAMN02982922_2772</name>
</gene>
<dbReference type="OrthoDB" id="7923950at2"/>
<feature type="region of interest" description="Disordered" evidence="1">
    <location>
        <begin position="88"/>
        <end position="116"/>
    </location>
</feature>
<evidence type="ECO:0000313" key="2">
    <source>
        <dbReference type="EMBL" id="SMH42633.1"/>
    </source>
</evidence>
<evidence type="ECO:0000313" key="3">
    <source>
        <dbReference type="Proteomes" id="UP000193083"/>
    </source>
</evidence>
<keyword evidence="3" id="KW-1185">Reference proteome</keyword>
<dbReference type="InterPro" id="IPR035220">
    <property type="entry name" value="DUF5330"/>
</dbReference>
<dbReference type="Proteomes" id="UP000193083">
    <property type="component" value="Unassembled WGS sequence"/>
</dbReference>
<dbReference type="Pfam" id="PF17264">
    <property type="entry name" value="DUF5330"/>
    <property type="match status" value="1"/>
</dbReference>
<accession>A0A1X7NYJ6</accession>
<organism evidence="2 3">
    <name type="scientific">Mesorhizobium australicum</name>
    <dbReference type="NCBI Taxonomy" id="536018"/>
    <lineage>
        <taxon>Bacteria</taxon>
        <taxon>Pseudomonadati</taxon>
        <taxon>Pseudomonadota</taxon>
        <taxon>Alphaproteobacteria</taxon>
        <taxon>Hyphomicrobiales</taxon>
        <taxon>Phyllobacteriaceae</taxon>
        <taxon>Mesorhizobium</taxon>
    </lineage>
</organism>
<dbReference type="EMBL" id="FXBL01000004">
    <property type="protein sequence ID" value="SMH42633.1"/>
    <property type="molecule type" value="Genomic_DNA"/>
</dbReference>